<dbReference type="Proteomes" id="UP000572072">
    <property type="component" value="Unassembled WGS sequence"/>
</dbReference>
<evidence type="ECO:0000313" key="4">
    <source>
        <dbReference type="Proteomes" id="UP000572072"/>
    </source>
</evidence>
<dbReference type="EMBL" id="VTYN01000036">
    <property type="protein sequence ID" value="NOH50696.1"/>
    <property type="molecule type" value="Genomic_DNA"/>
</dbReference>
<dbReference type="InterPro" id="IPR046474">
    <property type="entry name" value="DUF6795"/>
</dbReference>
<protein>
    <submittedName>
        <fullName evidence="3">DUF4198 domain-containing protein</fullName>
    </submittedName>
</protein>
<organism evidence="3 4">
    <name type="scientific">Vibrio rotiferianus</name>
    <dbReference type="NCBI Taxonomy" id="190895"/>
    <lineage>
        <taxon>Bacteria</taxon>
        <taxon>Pseudomonadati</taxon>
        <taxon>Pseudomonadota</taxon>
        <taxon>Gammaproteobacteria</taxon>
        <taxon>Vibrionales</taxon>
        <taxon>Vibrionaceae</taxon>
        <taxon>Vibrio</taxon>
    </lineage>
</organism>
<dbReference type="Pfam" id="PF20598">
    <property type="entry name" value="DUF6795"/>
    <property type="match status" value="1"/>
</dbReference>
<proteinExistence type="predicted"/>
<comment type="caution">
    <text evidence="3">The sequence shown here is derived from an EMBL/GenBank/DDBJ whole genome shotgun (WGS) entry which is preliminary data.</text>
</comment>
<evidence type="ECO:0000313" key="3">
    <source>
        <dbReference type="EMBL" id="NOH50696.1"/>
    </source>
</evidence>
<keyword evidence="1" id="KW-0175">Coiled coil</keyword>
<name>A0A7Y4E301_9VIBR</name>
<gene>
    <name evidence="3" type="ORF">F0262_21900</name>
</gene>
<reference evidence="3 4" key="1">
    <citation type="submission" date="2019-08" db="EMBL/GenBank/DDBJ databases">
        <title>Draft genome sequencing and comparative genomics of hatchery-associated Vibrios.</title>
        <authorList>
            <person name="Kehlet-Delgado H."/>
            <person name="Mueller R.S."/>
        </authorList>
    </citation>
    <scope>NUCLEOTIDE SEQUENCE [LARGE SCALE GENOMIC DNA]</scope>
    <source>
        <strain evidence="3 4">00-78-3</strain>
    </source>
</reference>
<sequence length="161" mass="18489">MLIMSVSFMFDFFKPYKLKISPEVNGVIKKQGEPVKNMEVTLLAGLNDYKEVIAFTDRDGRFHFDELIQGLWFKPSALNTNVIGIQITAKFNNHDVLLWSSDSGLSIHDYITNNLKNLECDIESQESEYHFKNRVVEKGADHLVFGVCKLSGFDSKYQEEE</sequence>
<feature type="coiled-coil region" evidence="1">
    <location>
        <begin position="108"/>
        <end position="135"/>
    </location>
</feature>
<evidence type="ECO:0000259" key="2">
    <source>
        <dbReference type="Pfam" id="PF20598"/>
    </source>
</evidence>
<dbReference type="AlphaFoldDB" id="A0A7Y4E301"/>
<feature type="domain" description="DUF6795" evidence="2">
    <location>
        <begin position="24"/>
        <end position="124"/>
    </location>
</feature>
<evidence type="ECO:0000256" key="1">
    <source>
        <dbReference type="SAM" id="Coils"/>
    </source>
</evidence>
<accession>A0A7Y4E301</accession>